<keyword evidence="3" id="KW-1185">Reference proteome</keyword>
<name>A0A922L013_DERFA</name>
<comment type="caution">
    <text evidence="2">The sequence shown here is derived from an EMBL/GenBank/DDBJ whole genome shotgun (WGS) entry which is preliminary data.</text>
</comment>
<dbReference type="Pfam" id="PF00651">
    <property type="entry name" value="BTB"/>
    <property type="match status" value="1"/>
</dbReference>
<reference evidence="2" key="1">
    <citation type="submission" date="2013-05" db="EMBL/GenBank/DDBJ databases">
        <authorList>
            <person name="Yim A.K.Y."/>
            <person name="Chan T.F."/>
            <person name="Ji K.M."/>
            <person name="Liu X.Y."/>
            <person name="Zhou J.W."/>
            <person name="Li R.Q."/>
            <person name="Yang K.Y."/>
            <person name="Li J."/>
            <person name="Li M."/>
            <person name="Law P.T.W."/>
            <person name="Wu Y.L."/>
            <person name="Cai Z.L."/>
            <person name="Qin H."/>
            <person name="Bao Y."/>
            <person name="Leung R.K.K."/>
            <person name="Ng P.K.S."/>
            <person name="Zou J."/>
            <person name="Zhong X.J."/>
            <person name="Ran P.X."/>
            <person name="Zhong N.S."/>
            <person name="Liu Z.G."/>
            <person name="Tsui S.K.W."/>
        </authorList>
    </citation>
    <scope>NUCLEOTIDE SEQUENCE</scope>
    <source>
        <strain evidence="2">Derf</strain>
        <tissue evidence="2">Whole organism</tissue>
    </source>
</reference>
<evidence type="ECO:0000313" key="2">
    <source>
        <dbReference type="EMBL" id="KAH9501481.1"/>
    </source>
</evidence>
<dbReference type="InterPro" id="IPR000210">
    <property type="entry name" value="BTB/POZ_dom"/>
</dbReference>
<gene>
    <name evidence="2" type="ORF">DERF_012326</name>
</gene>
<dbReference type="Proteomes" id="UP000790347">
    <property type="component" value="Unassembled WGS sequence"/>
</dbReference>
<feature type="domain" description="BTB" evidence="1">
    <location>
        <begin position="1"/>
        <end position="66"/>
    </location>
</feature>
<organism evidence="2 3">
    <name type="scientific">Dermatophagoides farinae</name>
    <name type="common">American house dust mite</name>
    <dbReference type="NCBI Taxonomy" id="6954"/>
    <lineage>
        <taxon>Eukaryota</taxon>
        <taxon>Metazoa</taxon>
        <taxon>Ecdysozoa</taxon>
        <taxon>Arthropoda</taxon>
        <taxon>Chelicerata</taxon>
        <taxon>Arachnida</taxon>
        <taxon>Acari</taxon>
        <taxon>Acariformes</taxon>
        <taxon>Sarcoptiformes</taxon>
        <taxon>Astigmata</taxon>
        <taxon>Psoroptidia</taxon>
        <taxon>Analgoidea</taxon>
        <taxon>Pyroglyphidae</taxon>
        <taxon>Dermatophagoidinae</taxon>
        <taxon>Dermatophagoides</taxon>
    </lineage>
</organism>
<sequence>MFSGNWNENDQVTINDYSYETYYAFLRMLHTGKIYINLQNITELVDLANCYGDERLMEYCKTFIRNDLDEQTMSHISSINQQIRNEGIAC</sequence>
<dbReference type="AlphaFoldDB" id="A0A922L013"/>
<dbReference type="InterPro" id="IPR011333">
    <property type="entry name" value="SKP1/BTB/POZ_sf"/>
</dbReference>
<reference evidence="2" key="2">
    <citation type="journal article" date="2022" name="Res Sq">
        <title>Comparative Genomics Reveals Insights into the Divergent Evolution of Astigmatic Mites and Household Pest Adaptations.</title>
        <authorList>
            <person name="Xiong Q."/>
            <person name="Wan A.T.-Y."/>
            <person name="Liu X.-Y."/>
            <person name="Fung C.S.-H."/>
            <person name="Xiao X."/>
            <person name="Malainual N."/>
            <person name="Hou J."/>
            <person name="Wang L."/>
            <person name="Wang M."/>
            <person name="Yang K."/>
            <person name="Cui Y."/>
            <person name="Leung E."/>
            <person name="Nong W."/>
            <person name="Shin S.-K."/>
            <person name="Au S."/>
            <person name="Jeong K.Y."/>
            <person name="Chew F.T."/>
            <person name="Hui J."/>
            <person name="Leung T.F."/>
            <person name="Tungtrongchitr A."/>
            <person name="Zhong N."/>
            <person name="Liu Z."/>
            <person name="Tsui S."/>
        </authorList>
    </citation>
    <scope>NUCLEOTIDE SEQUENCE</scope>
    <source>
        <strain evidence="2">Derf</strain>
        <tissue evidence="2">Whole organism</tissue>
    </source>
</reference>
<evidence type="ECO:0000259" key="1">
    <source>
        <dbReference type="Pfam" id="PF00651"/>
    </source>
</evidence>
<evidence type="ECO:0000313" key="3">
    <source>
        <dbReference type="Proteomes" id="UP000790347"/>
    </source>
</evidence>
<accession>A0A922L013</accession>
<protein>
    <recommendedName>
        <fullName evidence="1">BTB domain-containing protein</fullName>
    </recommendedName>
</protein>
<dbReference type="SUPFAM" id="SSF54695">
    <property type="entry name" value="POZ domain"/>
    <property type="match status" value="1"/>
</dbReference>
<dbReference type="EMBL" id="ASGP02000006">
    <property type="protein sequence ID" value="KAH9501481.1"/>
    <property type="molecule type" value="Genomic_DNA"/>
</dbReference>
<proteinExistence type="predicted"/>
<dbReference type="Gene3D" id="3.30.710.10">
    <property type="entry name" value="Potassium Channel Kv1.1, Chain A"/>
    <property type="match status" value="1"/>
</dbReference>